<protein>
    <recommendedName>
        <fullName evidence="4">Glycosyltransferase RgtA/B/C/D-like domain-containing protein</fullName>
    </recommendedName>
</protein>
<keyword evidence="1" id="KW-1133">Transmembrane helix</keyword>
<name>A0A840RKK2_9NEIS</name>
<dbReference type="EMBL" id="JACHHN010000013">
    <property type="protein sequence ID" value="MBB5193687.1"/>
    <property type="molecule type" value="Genomic_DNA"/>
</dbReference>
<keyword evidence="3" id="KW-1185">Reference proteome</keyword>
<feature type="transmembrane region" description="Helical" evidence="1">
    <location>
        <begin position="58"/>
        <end position="78"/>
    </location>
</feature>
<accession>A0A840RKK2</accession>
<feature type="transmembrane region" description="Helical" evidence="1">
    <location>
        <begin position="263"/>
        <end position="284"/>
    </location>
</feature>
<feature type="transmembrane region" description="Helical" evidence="1">
    <location>
        <begin position="224"/>
        <end position="251"/>
    </location>
</feature>
<feature type="transmembrane region" description="Helical" evidence="1">
    <location>
        <begin position="33"/>
        <end position="51"/>
    </location>
</feature>
<dbReference type="RefSeq" id="WP_184103626.1">
    <property type="nucleotide sequence ID" value="NZ_JACHHN010000013.1"/>
</dbReference>
<evidence type="ECO:0000313" key="2">
    <source>
        <dbReference type="EMBL" id="MBB5193687.1"/>
    </source>
</evidence>
<evidence type="ECO:0008006" key="4">
    <source>
        <dbReference type="Google" id="ProtNLM"/>
    </source>
</evidence>
<feature type="transmembrane region" description="Helical" evidence="1">
    <location>
        <begin position="388"/>
        <end position="414"/>
    </location>
</feature>
<feature type="transmembrane region" description="Helical" evidence="1">
    <location>
        <begin position="171"/>
        <end position="190"/>
    </location>
</feature>
<comment type="caution">
    <text evidence="2">The sequence shown here is derived from an EMBL/GenBank/DDBJ whole genome shotgun (WGS) entry which is preliminary data.</text>
</comment>
<evidence type="ECO:0000256" key="1">
    <source>
        <dbReference type="SAM" id="Phobius"/>
    </source>
</evidence>
<keyword evidence="1" id="KW-0812">Transmembrane</keyword>
<keyword evidence="1" id="KW-0472">Membrane</keyword>
<feature type="transmembrane region" description="Helical" evidence="1">
    <location>
        <begin position="477"/>
        <end position="497"/>
    </location>
</feature>
<dbReference type="Proteomes" id="UP000543030">
    <property type="component" value="Unassembled WGS sequence"/>
</dbReference>
<organism evidence="2 3">
    <name type="scientific">Silvimonas terrae</name>
    <dbReference type="NCBI Taxonomy" id="300266"/>
    <lineage>
        <taxon>Bacteria</taxon>
        <taxon>Pseudomonadati</taxon>
        <taxon>Pseudomonadota</taxon>
        <taxon>Betaproteobacteria</taxon>
        <taxon>Neisseriales</taxon>
        <taxon>Chitinibacteraceae</taxon>
        <taxon>Silvimonas</taxon>
    </lineage>
</organism>
<proteinExistence type="predicted"/>
<evidence type="ECO:0000313" key="3">
    <source>
        <dbReference type="Proteomes" id="UP000543030"/>
    </source>
</evidence>
<feature type="transmembrane region" description="Helical" evidence="1">
    <location>
        <begin position="421"/>
        <end position="440"/>
    </location>
</feature>
<feature type="transmembrane region" description="Helical" evidence="1">
    <location>
        <begin position="146"/>
        <end position="164"/>
    </location>
</feature>
<feature type="transmembrane region" description="Helical" evidence="1">
    <location>
        <begin position="446"/>
        <end position="465"/>
    </location>
</feature>
<gene>
    <name evidence="2" type="ORF">HNQ50_004447</name>
</gene>
<reference evidence="2 3" key="1">
    <citation type="submission" date="2020-08" db="EMBL/GenBank/DDBJ databases">
        <title>Genomic Encyclopedia of Type Strains, Phase IV (KMG-IV): sequencing the most valuable type-strain genomes for metagenomic binning, comparative biology and taxonomic classification.</title>
        <authorList>
            <person name="Goeker M."/>
        </authorList>
    </citation>
    <scope>NUCLEOTIDE SEQUENCE [LARGE SCALE GENOMIC DNA]</scope>
    <source>
        <strain evidence="2 3">DSM 18233</strain>
    </source>
</reference>
<sequence length="660" mass="72549">MQGLGQAWCLAILLCGLWATLHAFPDAAHGLLVAGLTPPLLIGLYVAAHQLNHAGQQAWWRTGSVLLIALVLVTYAWAGAFDSSQASDFGIYYRCGTHLDNHLAAWMSSCRSHYFYQPDNTYWARALAYSAPFGVIAGDNYPLFKLYNASLHALTMALLFFGLGRQKGPRVATLALLLFGLYPEWFYSVTLATPDNLALLLVVSFLLCLPGLERERQGAIRVVALAAIAFLANLARTIGPIMLITIALWALAFAERTTWKRVLSRFVGIAALYWLANTLFVWLIHAPAQGQFDLLTRISTVDLRQPNQDFRLVFAWLDQFLPDLPANTRTNVILHKIALEFAHGFGAYPGYLFTKASVLFNGMGYFWFSSHQLGPNPDSSSVVSIVTVPAGAAMPAVLLASMTLQLGLAALGMIRARHDRLLCASIFFMAMFFVVVLGFGDTQPRYSLLIAPALAISGAIALFPADNCPHQELRGPLQANLFWAGVGVIALAVFYAAGSALAAKVALHLPTPVVMAHQEPPYPLANGAKCNTAPLAFEANYKRLKVTSPAQNQCFRFSIPLPAGARSFSLFISRDQFPFPFEPRTPSPYHYRIEQQGVLLYEGGLNTDVVRWLELNTVNSQQKTSAEPIPITFSVTRQTNETPPEPFEVWLMTPSSRAIR</sequence>
<feature type="transmembrane region" description="Helical" evidence="1">
    <location>
        <begin position="345"/>
        <end position="368"/>
    </location>
</feature>
<dbReference type="AlphaFoldDB" id="A0A840RKK2"/>